<organism evidence="1 2">
    <name type="scientific">Candidatus Paralactobacillus gallistercoris</name>
    <dbReference type="NCBI Taxonomy" id="2838724"/>
    <lineage>
        <taxon>Bacteria</taxon>
        <taxon>Bacillati</taxon>
        <taxon>Bacillota</taxon>
        <taxon>Bacilli</taxon>
        <taxon>Lactobacillales</taxon>
        <taxon>Lactobacillaceae</taxon>
        <taxon>Lactobacillus</taxon>
    </lineage>
</organism>
<evidence type="ECO:0000313" key="1">
    <source>
        <dbReference type="EMBL" id="MBU3851270.1"/>
    </source>
</evidence>
<name>A0A948TIK4_9LACO</name>
<reference evidence="1" key="2">
    <citation type="submission" date="2021-04" db="EMBL/GenBank/DDBJ databases">
        <authorList>
            <person name="Gilroy R."/>
        </authorList>
    </citation>
    <scope>NUCLEOTIDE SEQUENCE</scope>
    <source>
        <strain evidence="1">F6-6636</strain>
    </source>
</reference>
<gene>
    <name evidence="1" type="ORF">H9901_00960</name>
</gene>
<dbReference type="AlphaFoldDB" id="A0A948TIK4"/>
<evidence type="ECO:0000313" key="2">
    <source>
        <dbReference type="Proteomes" id="UP000777303"/>
    </source>
</evidence>
<comment type="caution">
    <text evidence="1">The sequence shown here is derived from an EMBL/GenBank/DDBJ whole genome shotgun (WGS) entry which is preliminary data.</text>
</comment>
<proteinExistence type="predicted"/>
<dbReference type="EMBL" id="JAHLFS010000015">
    <property type="protein sequence ID" value="MBU3851270.1"/>
    <property type="molecule type" value="Genomic_DNA"/>
</dbReference>
<sequence>MYYKLAIKQMNVRPEGGVPFYGFTKLDQLLTALQKHVAAIDFTKWAMDGLILNVAGGRNDYTDWDISLEIKRFDDFMPSSYVATLFYDANDNYKNEYDFTLQYEDDVQQTVDAIVKAFAHQLPVWVIPYEAGNNKHNVCDELSNAVKNNNDLRIMISSTDPTYQQHVTAEQHVYTELNDLYNAEHYRIADGYFDDTPGEFAFYR</sequence>
<protein>
    <submittedName>
        <fullName evidence="1">Uncharacterized protein</fullName>
    </submittedName>
</protein>
<reference evidence="1" key="1">
    <citation type="journal article" date="2021" name="PeerJ">
        <title>Extensive microbial diversity within the chicken gut microbiome revealed by metagenomics and culture.</title>
        <authorList>
            <person name="Gilroy R."/>
            <person name="Ravi A."/>
            <person name="Getino M."/>
            <person name="Pursley I."/>
            <person name="Horton D.L."/>
            <person name="Alikhan N.F."/>
            <person name="Baker D."/>
            <person name="Gharbi K."/>
            <person name="Hall N."/>
            <person name="Watson M."/>
            <person name="Adriaenssens E.M."/>
            <person name="Foster-Nyarko E."/>
            <person name="Jarju S."/>
            <person name="Secka A."/>
            <person name="Antonio M."/>
            <person name="Oren A."/>
            <person name="Chaudhuri R.R."/>
            <person name="La Ragione R."/>
            <person name="Hildebrand F."/>
            <person name="Pallen M.J."/>
        </authorList>
    </citation>
    <scope>NUCLEOTIDE SEQUENCE</scope>
    <source>
        <strain evidence="1">F6-6636</strain>
    </source>
</reference>
<accession>A0A948TIK4</accession>
<dbReference type="Proteomes" id="UP000777303">
    <property type="component" value="Unassembled WGS sequence"/>
</dbReference>